<comment type="similarity">
    <text evidence="1">Belongs to the peptidase S51 family.</text>
</comment>
<dbReference type="InterPro" id="IPR005320">
    <property type="entry name" value="Peptidase_S51"/>
</dbReference>
<keyword evidence="3" id="KW-0378">Hydrolase</keyword>
<evidence type="ECO:0000256" key="2">
    <source>
        <dbReference type="ARBA" id="ARBA00022670"/>
    </source>
</evidence>
<accession>A0A0P6W081</accession>
<dbReference type="RefSeq" id="WP_060673198.1">
    <property type="nucleotide sequence ID" value="NZ_JBCNGU010000018.1"/>
</dbReference>
<dbReference type="AlphaFoldDB" id="A0A0P6W081"/>
<reference evidence="5 6" key="1">
    <citation type="submission" date="2015-08" db="EMBL/GenBank/DDBJ databases">
        <title>Draft Genome Sequence of Bacillus vietnamensis UCD-SED5.</title>
        <authorList>
            <person name="Lee R.D."/>
            <person name="Jospin G."/>
            <person name="Lang J.M."/>
            <person name="Coil D.A."/>
            <person name="Eisen J.A."/>
        </authorList>
    </citation>
    <scope>NUCLEOTIDE SEQUENCE [LARGE SCALE GENOMIC DNA]</scope>
    <source>
        <strain evidence="5 6">UCD-SED5</strain>
    </source>
</reference>
<dbReference type="GO" id="GO:0008236">
    <property type="term" value="F:serine-type peptidase activity"/>
    <property type="evidence" value="ECO:0007669"/>
    <property type="project" value="UniProtKB-KW"/>
</dbReference>
<keyword evidence="4" id="KW-0720">Serine protease</keyword>
<gene>
    <name evidence="5" type="ORF">AM506_14485</name>
</gene>
<dbReference type="Proteomes" id="UP000050398">
    <property type="component" value="Unassembled WGS sequence"/>
</dbReference>
<dbReference type="Gene3D" id="3.40.50.880">
    <property type="match status" value="1"/>
</dbReference>
<evidence type="ECO:0008006" key="7">
    <source>
        <dbReference type="Google" id="ProtNLM"/>
    </source>
</evidence>
<dbReference type="PATRIC" id="fig|218284.4.peg.1077"/>
<dbReference type="OrthoDB" id="9778515at2"/>
<dbReference type="EMBL" id="LIXZ01000011">
    <property type="protein sequence ID" value="KPL58903.1"/>
    <property type="molecule type" value="Genomic_DNA"/>
</dbReference>
<evidence type="ECO:0000313" key="6">
    <source>
        <dbReference type="Proteomes" id="UP000050398"/>
    </source>
</evidence>
<evidence type="ECO:0000256" key="1">
    <source>
        <dbReference type="ARBA" id="ARBA00006534"/>
    </source>
</evidence>
<keyword evidence="2" id="KW-0645">Protease</keyword>
<proteinExistence type="inferred from homology"/>
<dbReference type="GO" id="GO:0006508">
    <property type="term" value="P:proteolysis"/>
    <property type="evidence" value="ECO:0007669"/>
    <property type="project" value="UniProtKB-KW"/>
</dbReference>
<dbReference type="SUPFAM" id="SSF52317">
    <property type="entry name" value="Class I glutamine amidotransferase-like"/>
    <property type="match status" value="1"/>
</dbReference>
<comment type="caution">
    <text evidence="5">The sequence shown here is derived from an EMBL/GenBank/DDBJ whole genome shotgun (WGS) entry which is preliminary data.</text>
</comment>
<evidence type="ECO:0000256" key="3">
    <source>
        <dbReference type="ARBA" id="ARBA00022801"/>
    </source>
</evidence>
<protein>
    <recommendedName>
        <fullName evidence="7">Peptidase E</fullName>
    </recommendedName>
</protein>
<name>A0A0P6W081_9BACI</name>
<dbReference type="InterPro" id="IPR029062">
    <property type="entry name" value="Class_I_gatase-like"/>
</dbReference>
<sequence>MGALYLSGGGDRDQTLAIDKEFAGELSGGKSLLYLPVAMDPGEISYETCYEWIKSVFAPFGVKDIAMWEDLRGKTLQDLMRYSAVYIGGGNTFRLMSNILQSDFHVHLSAFKEKGGTIYGGSAGAIVLGSNIATCTHVDDNDVLLKTRNGLSFLDNFSIWCHYEEGNDPLIHQFIQAFHKPIIALSEETGLRILSGRMEVLGTKPAYVFDRDLIKRVFEPDRFI</sequence>
<evidence type="ECO:0000256" key="4">
    <source>
        <dbReference type="ARBA" id="ARBA00022825"/>
    </source>
</evidence>
<dbReference type="Pfam" id="PF03575">
    <property type="entry name" value="Peptidase_S51"/>
    <property type="match status" value="1"/>
</dbReference>
<organism evidence="5 6">
    <name type="scientific">Rossellomorea vietnamensis</name>
    <dbReference type="NCBI Taxonomy" id="218284"/>
    <lineage>
        <taxon>Bacteria</taxon>
        <taxon>Bacillati</taxon>
        <taxon>Bacillota</taxon>
        <taxon>Bacilli</taxon>
        <taxon>Bacillales</taxon>
        <taxon>Bacillaceae</taxon>
        <taxon>Rossellomorea</taxon>
    </lineage>
</organism>
<evidence type="ECO:0000313" key="5">
    <source>
        <dbReference type="EMBL" id="KPL58903.1"/>
    </source>
</evidence>